<protein>
    <submittedName>
        <fullName evidence="2">Uncharacterized protein</fullName>
    </submittedName>
</protein>
<evidence type="ECO:0000256" key="1">
    <source>
        <dbReference type="SAM" id="MobiDB-lite"/>
    </source>
</evidence>
<evidence type="ECO:0000313" key="3">
    <source>
        <dbReference type="Proteomes" id="UP000234585"/>
    </source>
</evidence>
<proteinExistence type="predicted"/>
<accession>A0A2I2F393</accession>
<dbReference type="Proteomes" id="UP000234585">
    <property type="component" value="Unassembled WGS sequence"/>
</dbReference>
<dbReference type="OrthoDB" id="5404323at2759"/>
<gene>
    <name evidence="2" type="ORF">BDW47DRAFT_68531</name>
</gene>
<dbReference type="AlphaFoldDB" id="A0A2I2F393"/>
<dbReference type="EMBL" id="KZ559167">
    <property type="protein sequence ID" value="PLB35113.1"/>
    <property type="molecule type" value="Genomic_DNA"/>
</dbReference>
<reference evidence="2 3" key="1">
    <citation type="submission" date="2017-12" db="EMBL/GenBank/DDBJ databases">
        <authorList>
            <consortium name="DOE Joint Genome Institute"/>
            <person name="Haridas S."/>
            <person name="Kjaerbolling I."/>
            <person name="Vesth T.C."/>
            <person name="Frisvad J.C."/>
            <person name="Nybo J.L."/>
            <person name="Theobald S."/>
            <person name="Kuo A."/>
            <person name="Bowyer P."/>
            <person name="Matsuda Y."/>
            <person name="Mondo S."/>
            <person name="Lyhne E.K."/>
            <person name="Kogle M.E."/>
            <person name="Clum A."/>
            <person name="Lipzen A."/>
            <person name="Salamov A."/>
            <person name="Ngan C.Y."/>
            <person name="Daum C."/>
            <person name="Chiniquy J."/>
            <person name="Barry K."/>
            <person name="LaButti K."/>
            <person name="Simmons B.A."/>
            <person name="Magnuson J.K."/>
            <person name="Mortensen U.H."/>
            <person name="Larsen T.O."/>
            <person name="Grigoriev I.V."/>
            <person name="Baker S.E."/>
            <person name="Andersen M.R."/>
            <person name="Nordberg H.P."/>
            <person name="Cantor M.N."/>
            <person name="Hua S.X."/>
        </authorList>
    </citation>
    <scope>NUCLEOTIDE SEQUENCE [LARGE SCALE GENOMIC DNA]</scope>
    <source>
        <strain evidence="2 3">CBS 102.13</strain>
    </source>
</reference>
<name>A0A2I2F393_ASPCN</name>
<feature type="region of interest" description="Disordered" evidence="1">
    <location>
        <begin position="411"/>
        <end position="574"/>
    </location>
</feature>
<feature type="compositionally biased region" description="Low complexity" evidence="1">
    <location>
        <begin position="510"/>
        <end position="525"/>
    </location>
</feature>
<keyword evidence="3" id="KW-1185">Reference proteome</keyword>
<evidence type="ECO:0000313" key="2">
    <source>
        <dbReference type="EMBL" id="PLB35113.1"/>
    </source>
</evidence>
<dbReference type="STRING" id="41067.A0A2I2F393"/>
<feature type="region of interest" description="Disordered" evidence="1">
    <location>
        <begin position="60"/>
        <end position="122"/>
    </location>
</feature>
<dbReference type="RefSeq" id="XP_024669125.1">
    <property type="nucleotide sequence ID" value="XM_024819612.1"/>
</dbReference>
<feature type="compositionally biased region" description="Polar residues" evidence="1">
    <location>
        <begin position="434"/>
        <end position="453"/>
    </location>
</feature>
<sequence length="590" mass="64086">MLLNLGLTANIAAAHESDLVVSNPVSQRSIPVHGSSRPVCFATLPLLGLDDLYNRYRGVPPGKLPPTDQPAMSGSSVDSLPMSDANHSTVGPGLARPRIGRAQTHSVRKQSSRAKTSYQLAHPAGHARHLRLKLRPKLLLQVQRVSPTSRPLPVLDVLPSSVFLPRLARKFPAIFRGKKGLGPNDLIVVASDLYEPAGGRDIAERQSTSDDESGEHREVIATICQLLKESALSRGKTEICLRDGPAWEATPLSNGSYEFVAHTEQGVQTVRWVLRNGRNRRVSAPPGSALAEEGRRFTFSVINPTTRRHPVLATMTRNHLEVFHEYSMPSSAGSTAASPTSGMSVVSDVSEADMALDRKPIPVDDYLRKLIIVSSIWVAMREGWSHNFRYDDSALALNPKTICGSRHDLPMTPQNENEPFPKAQLVDPDGLRNGFNTRRPTSSTLPPSFSAPNSPVAYGRLNKRSNSTGAAFIERSNRRASGIDNGPNRHSVLGSPRGVSQNRIPESDTAVPAVRAAPVAPAAPATNGQARSQRKKTDSDDRTPQSGAHSGEASRSVPRGAPEPEPAKGKCRRRLSHVFDCLVRRNSHRH</sequence>
<dbReference type="GeneID" id="36526772"/>
<organism evidence="2 3">
    <name type="scientific">Aspergillus candidus</name>
    <dbReference type="NCBI Taxonomy" id="41067"/>
    <lineage>
        <taxon>Eukaryota</taxon>
        <taxon>Fungi</taxon>
        <taxon>Dikarya</taxon>
        <taxon>Ascomycota</taxon>
        <taxon>Pezizomycotina</taxon>
        <taxon>Eurotiomycetes</taxon>
        <taxon>Eurotiomycetidae</taxon>
        <taxon>Eurotiales</taxon>
        <taxon>Aspergillaceae</taxon>
        <taxon>Aspergillus</taxon>
        <taxon>Aspergillus subgen. Circumdati</taxon>
    </lineage>
</organism>